<evidence type="ECO:0000313" key="10">
    <source>
        <dbReference type="Proteomes" id="UP001295684"/>
    </source>
</evidence>
<dbReference type="GO" id="GO:0004843">
    <property type="term" value="F:cysteine-type deubiquitinase activity"/>
    <property type="evidence" value="ECO:0007669"/>
    <property type="project" value="UniProtKB-UniRule"/>
</dbReference>
<evidence type="ECO:0000256" key="6">
    <source>
        <dbReference type="ARBA" id="ARBA00022807"/>
    </source>
</evidence>
<evidence type="ECO:0000256" key="7">
    <source>
        <dbReference type="RuleBase" id="RU366025"/>
    </source>
</evidence>
<sequence length="390" mass="45386">MKTLDKESLDLKEESFTVERNLHLRHHKSSLDQSLEDNKTEVNSSQIEVDGYQNLSDPSSESILNASFCTQGTNRDIFEVTQSAESLTIPSKGLCNFGNDCFANASFQLLFSVAPLIRSFLDAHSSGSFASTSDVEVTSKFARLVNAYCNSETRVVRDRACRKCFSGQFTLNWQHDASQFISTLFEKIQQEHDKNDSILSFSEYDTWQSAWKFYREERTSIIDKLFTGFYQNTFRCKHCSAEEKNFEEFKNIPVYFNEDENEESQFYCKTCEDIRDCIIEKKVMVSPELLLLPIQRMDPFTMQKRHDFMEYEEDVRICTSEEGAQNYSLISVICHYGSIGFGHYTAYCKRQGTWKYYDDASVDERDQNYLNGDAYILLYQKQREIKNKLI</sequence>
<keyword evidence="4 7" id="KW-0833">Ubl conjugation pathway</keyword>
<keyword evidence="5 7" id="KW-0378">Hydrolase</keyword>
<organism evidence="9 10">
    <name type="scientific">Euplotes crassus</name>
    <dbReference type="NCBI Taxonomy" id="5936"/>
    <lineage>
        <taxon>Eukaryota</taxon>
        <taxon>Sar</taxon>
        <taxon>Alveolata</taxon>
        <taxon>Ciliophora</taxon>
        <taxon>Intramacronucleata</taxon>
        <taxon>Spirotrichea</taxon>
        <taxon>Hypotrichia</taxon>
        <taxon>Euplotida</taxon>
        <taxon>Euplotidae</taxon>
        <taxon>Moneuplotes</taxon>
    </lineage>
</organism>
<evidence type="ECO:0000259" key="8">
    <source>
        <dbReference type="PROSITE" id="PS50235"/>
    </source>
</evidence>
<dbReference type="GO" id="GO:0016579">
    <property type="term" value="P:protein deubiquitination"/>
    <property type="evidence" value="ECO:0007669"/>
    <property type="project" value="InterPro"/>
</dbReference>
<comment type="caution">
    <text evidence="9">The sequence shown here is derived from an EMBL/GenBank/DDBJ whole genome shotgun (WGS) entry which is preliminary data.</text>
</comment>
<dbReference type="InterPro" id="IPR018200">
    <property type="entry name" value="USP_CS"/>
</dbReference>
<dbReference type="InterPro" id="IPR038765">
    <property type="entry name" value="Papain-like_cys_pep_sf"/>
</dbReference>
<proteinExistence type="inferred from homology"/>
<evidence type="ECO:0000256" key="3">
    <source>
        <dbReference type="ARBA" id="ARBA00022670"/>
    </source>
</evidence>
<evidence type="ECO:0000256" key="2">
    <source>
        <dbReference type="ARBA" id="ARBA00009085"/>
    </source>
</evidence>
<dbReference type="PROSITE" id="PS00973">
    <property type="entry name" value="USP_2"/>
    <property type="match status" value="1"/>
</dbReference>
<feature type="domain" description="USP" evidence="8">
    <location>
        <begin position="92"/>
        <end position="382"/>
    </location>
</feature>
<dbReference type="AlphaFoldDB" id="A0AAD1Y556"/>
<dbReference type="PROSITE" id="PS50235">
    <property type="entry name" value="USP_3"/>
    <property type="match status" value="1"/>
</dbReference>
<dbReference type="InterPro" id="IPR050185">
    <property type="entry name" value="Ub_carboxyl-term_hydrolase"/>
</dbReference>
<dbReference type="PROSITE" id="PS00972">
    <property type="entry name" value="USP_1"/>
    <property type="match status" value="1"/>
</dbReference>
<dbReference type="PANTHER" id="PTHR21646">
    <property type="entry name" value="UBIQUITIN CARBOXYL-TERMINAL HYDROLASE"/>
    <property type="match status" value="1"/>
</dbReference>
<comment type="catalytic activity">
    <reaction evidence="1 7">
        <text>Thiol-dependent hydrolysis of ester, thioester, amide, peptide and isopeptide bonds formed by the C-terminal Gly of ubiquitin (a 76-residue protein attached to proteins as an intracellular targeting signal).</text>
        <dbReference type="EC" id="3.4.19.12"/>
    </reaction>
</comment>
<accession>A0AAD1Y556</accession>
<dbReference type="InterPro" id="IPR001394">
    <property type="entry name" value="Peptidase_C19_UCH"/>
</dbReference>
<keyword evidence="6 7" id="KW-0788">Thiol protease</keyword>
<dbReference type="GO" id="GO:0006508">
    <property type="term" value="P:proteolysis"/>
    <property type="evidence" value="ECO:0007669"/>
    <property type="project" value="UniProtKB-KW"/>
</dbReference>
<evidence type="ECO:0000313" key="9">
    <source>
        <dbReference type="EMBL" id="CAI2385586.1"/>
    </source>
</evidence>
<evidence type="ECO:0000256" key="1">
    <source>
        <dbReference type="ARBA" id="ARBA00000707"/>
    </source>
</evidence>
<keyword evidence="3 7" id="KW-0645">Protease</keyword>
<name>A0AAD1Y556_EUPCR</name>
<dbReference type="EC" id="3.4.19.12" evidence="7"/>
<dbReference type="Gene3D" id="3.90.70.10">
    <property type="entry name" value="Cysteine proteinases"/>
    <property type="match status" value="1"/>
</dbReference>
<dbReference type="CDD" id="cd02257">
    <property type="entry name" value="Peptidase_C19"/>
    <property type="match status" value="1"/>
</dbReference>
<dbReference type="InterPro" id="IPR028889">
    <property type="entry name" value="USP"/>
</dbReference>
<dbReference type="Proteomes" id="UP001295684">
    <property type="component" value="Unassembled WGS sequence"/>
</dbReference>
<reference evidence="9" key="1">
    <citation type="submission" date="2023-07" db="EMBL/GenBank/DDBJ databases">
        <authorList>
            <consortium name="AG Swart"/>
            <person name="Singh M."/>
            <person name="Singh A."/>
            <person name="Seah K."/>
            <person name="Emmerich C."/>
        </authorList>
    </citation>
    <scope>NUCLEOTIDE SEQUENCE</scope>
    <source>
        <strain evidence="9">DP1</strain>
    </source>
</reference>
<dbReference type="EMBL" id="CAMPGE010028019">
    <property type="protein sequence ID" value="CAI2385586.1"/>
    <property type="molecule type" value="Genomic_DNA"/>
</dbReference>
<evidence type="ECO:0000256" key="5">
    <source>
        <dbReference type="ARBA" id="ARBA00022801"/>
    </source>
</evidence>
<dbReference type="SUPFAM" id="SSF54001">
    <property type="entry name" value="Cysteine proteinases"/>
    <property type="match status" value="1"/>
</dbReference>
<protein>
    <recommendedName>
        <fullName evidence="7">Ubiquitin carboxyl-terminal hydrolase</fullName>
        <ecNumber evidence="7">3.4.19.12</ecNumber>
    </recommendedName>
</protein>
<comment type="similarity">
    <text evidence="2 7">Belongs to the peptidase C19 family.</text>
</comment>
<keyword evidence="10" id="KW-1185">Reference proteome</keyword>
<evidence type="ECO:0000256" key="4">
    <source>
        <dbReference type="ARBA" id="ARBA00022786"/>
    </source>
</evidence>
<dbReference type="Pfam" id="PF00443">
    <property type="entry name" value="UCH"/>
    <property type="match status" value="1"/>
</dbReference>
<gene>
    <name evidence="9" type="ORF">ECRASSUSDP1_LOCUS27163</name>
</gene>
<dbReference type="PANTHER" id="PTHR21646:SF24">
    <property type="entry name" value="UBIQUITIN CARBOXYL-TERMINAL HYDROLASE"/>
    <property type="match status" value="1"/>
</dbReference>